<evidence type="ECO:0000313" key="3">
    <source>
        <dbReference type="Proteomes" id="UP000035909"/>
    </source>
</evidence>
<dbReference type="EMBL" id="LDOU01000005">
    <property type="protein sequence ID" value="KLV10867.1"/>
    <property type="molecule type" value="Genomic_DNA"/>
</dbReference>
<dbReference type="Proteomes" id="UP000035909">
    <property type="component" value="Unassembled WGS sequence"/>
</dbReference>
<dbReference type="SUPFAM" id="SSF55729">
    <property type="entry name" value="Acyl-CoA N-acyltransferases (Nat)"/>
    <property type="match status" value="1"/>
</dbReference>
<proteinExistence type="predicted"/>
<sequence length="388" mass="44698">MDRPVSTCVKNKPQKSTISCEVFLSPDRTWLQHAWQSLEERCHPVFFLSWHWIGCWLDCFVRHFYVIEARIEGRTVGLGVIVSPQGRPSRFHFAKQYYLHRTGDDSLDQIWIEYNDFLLEPAVADAVREKMLATLMAEVVGDGVLSVGACYRDTFTCATPDLDRHQIWATSAYSVDFTAYRAKGLTPSQALSRSARYQIRRSLREYESLGPLTVTQALTVKDALCFFELARPLHIKRWGSQPGQSGFVNDGFRQFHQTLISRGIEDGSVAIYKVMAGQTLISVMYNFHWQNQVYFYLCALNYEIEGCHSKPGLVSHYLLINDAFEQGFDGYDFMGGFSRYKKTFANHETELAIYHIRQNRLRVRLEHTLRAIKQQFVTDEQSSASHPD</sequence>
<accession>A0A0J1K941</accession>
<organism evidence="2 3">
    <name type="scientific">Photobacterium ganghwense</name>
    <dbReference type="NCBI Taxonomy" id="320778"/>
    <lineage>
        <taxon>Bacteria</taxon>
        <taxon>Pseudomonadati</taxon>
        <taxon>Pseudomonadota</taxon>
        <taxon>Gammaproteobacteria</taxon>
        <taxon>Vibrionales</taxon>
        <taxon>Vibrionaceae</taxon>
        <taxon>Photobacterium</taxon>
    </lineage>
</organism>
<name>A0A0J1K941_9GAMM</name>
<dbReference type="Gene3D" id="3.40.630.30">
    <property type="match status" value="1"/>
</dbReference>
<protein>
    <recommendedName>
        <fullName evidence="1">BioF2-like acetyltransferase domain-containing protein</fullName>
    </recommendedName>
</protein>
<dbReference type="Pfam" id="PF13480">
    <property type="entry name" value="Acetyltransf_6"/>
    <property type="match status" value="1"/>
</dbReference>
<evidence type="ECO:0000259" key="1">
    <source>
        <dbReference type="Pfam" id="PF13480"/>
    </source>
</evidence>
<dbReference type="STRING" id="320778.ABT57_05345"/>
<comment type="caution">
    <text evidence="2">The sequence shown here is derived from an EMBL/GenBank/DDBJ whole genome shotgun (WGS) entry which is preliminary data.</text>
</comment>
<dbReference type="InterPro" id="IPR016181">
    <property type="entry name" value="Acyl_CoA_acyltransferase"/>
</dbReference>
<gene>
    <name evidence="2" type="ORF">ABT57_05345</name>
</gene>
<reference evidence="2 3" key="1">
    <citation type="submission" date="2015-05" db="EMBL/GenBank/DDBJ databases">
        <title>Photobacterium galathea sp. nov.</title>
        <authorList>
            <person name="Machado H."/>
            <person name="Gram L."/>
        </authorList>
    </citation>
    <scope>NUCLEOTIDE SEQUENCE [LARGE SCALE GENOMIC DNA]</scope>
    <source>
        <strain evidence="2 3">DSM 22954</strain>
    </source>
</reference>
<dbReference type="AlphaFoldDB" id="A0A0J1K941"/>
<dbReference type="OrthoDB" id="9808976at2"/>
<dbReference type="PATRIC" id="fig|320778.3.peg.1155"/>
<feature type="domain" description="BioF2-like acetyltransferase" evidence="1">
    <location>
        <begin position="193"/>
        <end position="342"/>
    </location>
</feature>
<evidence type="ECO:0000313" key="2">
    <source>
        <dbReference type="EMBL" id="KLV10867.1"/>
    </source>
</evidence>
<dbReference type="InterPro" id="IPR038740">
    <property type="entry name" value="BioF2-like_GNAT_dom"/>
</dbReference>
<keyword evidence="3" id="KW-1185">Reference proteome</keyword>